<feature type="region of interest" description="Disordered" evidence="1">
    <location>
        <begin position="1"/>
        <end position="33"/>
    </location>
</feature>
<dbReference type="Proteomes" id="UP000001844">
    <property type="component" value="Chromosome"/>
</dbReference>
<dbReference type="OrthoDB" id="9801383at2"/>
<dbReference type="PANTHER" id="PTHR35399:SF2">
    <property type="entry name" value="DUF839 DOMAIN-CONTAINING PROTEIN"/>
    <property type="match status" value="1"/>
</dbReference>
<keyword evidence="4" id="KW-1185">Reference proteome</keyword>
<dbReference type="PROSITE" id="PS51318">
    <property type="entry name" value="TAT"/>
    <property type="match status" value="1"/>
</dbReference>
<dbReference type="Pfam" id="PF05787">
    <property type="entry name" value="PhoX"/>
    <property type="match status" value="1"/>
</dbReference>
<keyword evidence="2" id="KW-1133">Transmembrane helix</keyword>
<evidence type="ECO:0008006" key="5">
    <source>
        <dbReference type="Google" id="ProtNLM"/>
    </source>
</evidence>
<gene>
    <name evidence="3" type="ordered locus">Nhal_2035</name>
</gene>
<protein>
    <recommendedName>
        <fullName evidence="5">Twin-arginine translocation pathway signal</fullName>
    </recommendedName>
</protein>
<evidence type="ECO:0000313" key="4">
    <source>
        <dbReference type="Proteomes" id="UP000001844"/>
    </source>
</evidence>
<dbReference type="EMBL" id="CP001798">
    <property type="protein sequence ID" value="ADE15142.1"/>
    <property type="molecule type" value="Genomic_DNA"/>
</dbReference>
<evidence type="ECO:0000256" key="1">
    <source>
        <dbReference type="SAM" id="MobiDB-lite"/>
    </source>
</evidence>
<feature type="region of interest" description="Disordered" evidence="1">
    <location>
        <begin position="683"/>
        <end position="709"/>
    </location>
</feature>
<dbReference type="PANTHER" id="PTHR35399">
    <property type="entry name" value="SLR8030 PROTEIN"/>
    <property type="match status" value="1"/>
</dbReference>
<dbReference type="InterPro" id="IPR008557">
    <property type="entry name" value="PhoX"/>
</dbReference>
<name>D5C4F8_NITHN</name>
<dbReference type="STRING" id="472759.Nhal_2035"/>
<proteinExistence type="predicted"/>
<dbReference type="KEGG" id="nhl:Nhal_2035"/>
<accession>D5C4F8</accession>
<feature type="transmembrane region" description="Helical" evidence="2">
    <location>
        <begin position="47"/>
        <end position="67"/>
    </location>
</feature>
<sequence>MKKNVPLRCSDDVEEDPNTLTPDQAEPPTAGESIGTILERRLKRRTVLKGVGVVAAAPVLSLLPSLWTPERAQAAPKGGLGFTPIAGSSADKVIVPEGYQARVLLSWGKALFSGVPDLDTGHLDILLTPQGAELQAKQFGYNCDFNGFFSLFQARSFRGLLATNHEFTTEELMFPGWPGDDAPARASFIRQFPAVVSVMKAAHGVSIVEVIRRDDQWHFKQDSPFNRRITGETPMELTGPAAGHDLLQTAADPSGKQVLGTLNNCAGGKTPWGTLLTCEENFDQYFGNLEGLIKQAEEEGENRTELEKYAVFHERLPLPRELSRRGWELVDKRFDVAAHPTEAFRFGWVVEIDPYHPDTVPKKRTALGRFKHEGANVVVAPEGRVAVYSGDDTPFEYIYKFVSDKAYDPQNRSHNLTLLDQGTLYVARFRDDGTGEWLPLVFGQAPLDEDHGFTSQAEVLINTRRAADLVGATPMDRPEDIETNPVNGKIYVPLTNNPWRGAEVNIFNGRRISGAADAKNPRTPNKSGHIIEMTEDSHDPTALTFSWEIFILCGNPSAPEGKFLTSLTSEGRIGPQDTYFGGYPAASRINPLGSPDNLAFDRLGNLWIATDGKPDVLNLSEPINNGLYGVPTAGKNRGWVRQFLSGPKGCEVCGPEFTPDNQTLFVSIQHPGEGGTLSKRISDWPEGKGRPPRPSVLAITKTDGDKIGS</sequence>
<dbReference type="HOGENOM" id="CLU_018570_2_0_6"/>
<reference evidence="4" key="1">
    <citation type="submission" date="2010-04" db="EMBL/GenBank/DDBJ databases">
        <title>Complete genome sequence of Nitrosococcus halophilus Nc4, a salt-adapted, aerobic obligate ammonia-oxidizing sulfur purple bacterium.</title>
        <authorList>
            <consortium name="US DOE Joint Genome Institute"/>
            <person name="Campbell M.A."/>
            <person name="Malfatti S.A."/>
            <person name="Chain P.S.G."/>
            <person name="Heidelberg J.F."/>
            <person name="Ward B.B."/>
            <person name="Klotz M.G."/>
        </authorList>
    </citation>
    <scope>NUCLEOTIDE SEQUENCE [LARGE SCALE GENOMIC DNA]</scope>
    <source>
        <strain evidence="4">Nc4</strain>
    </source>
</reference>
<dbReference type="AlphaFoldDB" id="D5C4F8"/>
<evidence type="ECO:0000256" key="2">
    <source>
        <dbReference type="SAM" id="Phobius"/>
    </source>
</evidence>
<keyword evidence="2" id="KW-0812">Transmembrane</keyword>
<keyword evidence="2" id="KW-0472">Membrane</keyword>
<organism evidence="3 4">
    <name type="scientific">Nitrosococcus halophilus (strain Nc4)</name>
    <dbReference type="NCBI Taxonomy" id="472759"/>
    <lineage>
        <taxon>Bacteria</taxon>
        <taxon>Pseudomonadati</taxon>
        <taxon>Pseudomonadota</taxon>
        <taxon>Gammaproteobacteria</taxon>
        <taxon>Chromatiales</taxon>
        <taxon>Chromatiaceae</taxon>
        <taxon>Nitrosococcus</taxon>
    </lineage>
</organism>
<dbReference type="SUPFAM" id="SSF63829">
    <property type="entry name" value="Calcium-dependent phosphotriesterase"/>
    <property type="match status" value="1"/>
</dbReference>
<dbReference type="eggNOG" id="COG3211">
    <property type="taxonomic scope" value="Bacteria"/>
</dbReference>
<dbReference type="InterPro" id="IPR006311">
    <property type="entry name" value="TAT_signal"/>
</dbReference>
<evidence type="ECO:0000313" key="3">
    <source>
        <dbReference type="EMBL" id="ADE15142.1"/>
    </source>
</evidence>